<reference evidence="1" key="1">
    <citation type="submission" date="2021-06" db="EMBL/GenBank/DDBJ databases">
        <authorList>
            <person name="Kallberg Y."/>
            <person name="Tangrot J."/>
            <person name="Rosling A."/>
        </authorList>
    </citation>
    <scope>NUCLEOTIDE SEQUENCE</scope>
    <source>
        <strain evidence="1">MA461A</strain>
    </source>
</reference>
<comment type="caution">
    <text evidence="1">The sequence shown here is derived from an EMBL/GenBank/DDBJ whole genome shotgun (WGS) entry which is preliminary data.</text>
</comment>
<organism evidence="1 2">
    <name type="scientific">Racocetra persica</name>
    <dbReference type="NCBI Taxonomy" id="160502"/>
    <lineage>
        <taxon>Eukaryota</taxon>
        <taxon>Fungi</taxon>
        <taxon>Fungi incertae sedis</taxon>
        <taxon>Mucoromycota</taxon>
        <taxon>Glomeromycotina</taxon>
        <taxon>Glomeromycetes</taxon>
        <taxon>Diversisporales</taxon>
        <taxon>Gigasporaceae</taxon>
        <taxon>Racocetra</taxon>
    </lineage>
</organism>
<sequence>GKPRSDLGKIRVELRSVPKSYIELEEDDYATIKFEFDGKLKDQTGAFGWGLPPPNPVKVTTYGYPGNGDLNCPRNTKTCCYWVGDATQKDALGIPELTAWHVPVNLGKGGSGGPWVIRVASNHIGFLVSVTGYFFGNDGSFADILNFTLIKELIDWPSN</sequence>
<accession>A0ACA9PRZ6</accession>
<name>A0ACA9PRZ6_9GLOM</name>
<protein>
    <submittedName>
        <fullName evidence="1">13527_t:CDS:1</fullName>
    </submittedName>
</protein>
<dbReference type="EMBL" id="CAJVQC010023536">
    <property type="protein sequence ID" value="CAG8722649.1"/>
    <property type="molecule type" value="Genomic_DNA"/>
</dbReference>
<proteinExistence type="predicted"/>
<dbReference type="Proteomes" id="UP000789920">
    <property type="component" value="Unassembled WGS sequence"/>
</dbReference>
<feature type="non-terminal residue" evidence="1">
    <location>
        <position position="1"/>
    </location>
</feature>
<gene>
    <name evidence="1" type="ORF">RPERSI_LOCUS11428</name>
</gene>
<keyword evidence="2" id="KW-1185">Reference proteome</keyword>
<evidence type="ECO:0000313" key="1">
    <source>
        <dbReference type="EMBL" id="CAG8722649.1"/>
    </source>
</evidence>
<evidence type="ECO:0000313" key="2">
    <source>
        <dbReference type="Proteomes" id="UP000789920"/>
    </source>
</evidence>